<evidence type="ECO:0000313" key="13">
    <source>
        <dbReference type="EMBL" id="OFV67003.1"/>
    </source>
</evidence>
<dbReference type="GO" id="GO:0016491">
    <property type="term" value="F:oxidoreductase activity"/>
    <property type="evidence" value="ECO:0007669"/>
    <property type="project" value="UniProtKB-UniRule"/>
</dbReference>
<evidence type="ECO:0000256" key="10">
    <source>
        <dbReference type="RuleBase" id="RU366072"/>
    </source>
</evidence>
<dbReference type="InterPro" id="IPR017896">
    <property type="entry name" value="4Fe4S_Fe-S-bd"/>
</dbReference>
<evidence type="ECO:0000256" key="6">
    <source>
        <dbReference type="ARBA" id="ARBA00022827"/>
    </source>
</evidence>
<reference evidence="13 14" key="1">
    <citation type="submission" date="2016-05" db="EMBL/GenBank/DDBJ databases">
        <title>Microbial consortia oxidize butane by reversing methanogenesis.</title>
        <authorList>
            <person name="Laso-Perez R."/>
            <person name="Richter M."/>
            <person name="Wegener G."/>
            <person name="Musat F."/>
        </authorList>
    </citation>
    <scope>NUCLEOTIDE SEQUENCE [LARGE SCALE GENOMIC DNA]</scope>
    <source>
        <strain evidence="13">BOX1</strain>
    </source>
</reference>
<dbReference type="GO" id="GO:0046872">
    <property type="term" value="F:metal ion binding"/>
    <property type="evidence" value="ECO:0007669"/>
    <property type="project" value="UniProtKB-KW"/>
</dbReference>
<dbReference type="PATRIC" id="fig|1839936.3.peg.299"/>
<dbReference type="Gene3D" id="3.50.50.60">
    <property type="entry name" value="FAD/NAD(P)-binding domain"/>
    <property type="match status" value="2"/>
</dbReference>
<dbReference type="PROSITE" id="PS00198">
    <property type="entry name" value="4FE4S_FER_1"/>
    <property type="match status" value="4"/>
</dbReference>
<dbReference type="EMBL" id="DRIE01000122">
    <property type="protein sequence ID" value="HEC57687.1"/>
    <property type="molecule type" value="Genomic_DNA"/>
</dbReference>
<name>A0A1F2P737_9EURY</name>
<dbReference type="SUPFAM" id="SSF51905">
    <property type="entry name" value="FAD/NAD(P)-binding domain"/>
    <property type="match status" value="1"/>
</dbReference>
<dbReference type="SUPFAM" id="SSF54862">
    <property type="entry name" value="4Fe-4S ferredoxins"/>
    <property type="match status" value="2"/>
</dbReference>
<comment type="pathway">
    <text evidence="10">Cofactor metabolism; coenzyme M-coenzyme B heterodisulfide reduction; coenzyme B and coenzyme M from coenzyme M-coenzyme B heterodisulfide: step 1/1.</text>
</comment>
<dbReference type="InterPro" id="IPR003953">
    <property type="entry name" value="FAD-dep_OxRdtase_2_FAD-bd"/>
</dbReference>
<dbReference type="Pfam" id="PF00890">
    <property type="entry name" value="FAD_binding_2"/>
    <property type="match status" value="1"/>
</dbReference>
<comment type="cofactor">
    <cofactor evidence="10">
        <name>[4Fe-4S] cluster</name>
        <dbReference type="ChEBI" id="CHEBI:49883"/>
    </cofactor>
</comment>
<dbReference type="Gene3D" id="3.30.70.20">
    <property type="match status" value="2"/>
</dbReference>
<comment type="similarity">
    <text evidence="2 10">Belongs to the HdrA family.</text>
</comment>
<keyword evidence="3 10" id="KW-0004">4Fe-4S</keyword>
<evidence type="ECO:0000313" key="14">
    <source>
        <dbReference type="Proteomes" id="UP000185779"/>
    </source>
</evidence>
<keyword evidence="5 10" id="KW-0479">Metal-binding</keyword>
<comment type="function">
    <text evidence="10">Part of a complex that catalyzes the reversible reduction of CoM-S-S-CoB to the thiol-coenzymes H-S-CoM (coenzyme M) and H-S-CoB (coenzyme B).</text>
</comment>
<dbReference type="Proteomes" id="UP000885936">
    <property type="component" value="Unassembled WGS sequence"/>
</dbReference>
<evidence type="ECO:0000256" key="2">
    <source>
        <dbReference type="ARBA" id="ARBA00006561"/>
    </source>
</evidence>
<feature type="domain" description="4Fe-4S ferredoxin-type" evidence="11">
    <location>
        <begin position="147"/>
        <end position="176"/>
    </location>
</feature>
<comment type="subunit">
    <text evidence="10">The ferredoxin:CoB-CoM heterodisulfide reductase is composed of three subunits; HdrA, HdrB and HdrC.</text>
</comment>
<dbReference type="Proteomes" id="UP000185779">
    <property type="component" value="Unassembled WGS sequence"/>
</dbReference>
<dbReference type="Pfam" id="PF00037">
    <property type="entry name" value="Fer4"/>
    <property type="match status" value="1"/>
</dbReference>
<keyword evidence="7 10" id="KW-0560">Oxidoreductase</keyword>
<feature type="domain" description="4Fe-4S ferredoxin-type" evidence="11">
    <location>
        <begin position="959"/>
        <end position="988"/>
    </location>
</feature>
<evidence type="ECO:0000256" key="3">
    <source>
        <dbReference type="ARBA" id="ARBA00022485"/>
    </source>
</evidence>
<evidence type="ECO:0000313" key="12">
    <source>
        <dbReference type="EMBL" id="HEC57687.1"/>
    </source>
</evidence>
<dbReference type="Pfam" id="PF07992">
    <property type="entry name" value="Pyr_redox_2"/>
    <property type="match status" value="1"/>
</dbReference>
<comment type="cofactor">
    <cofactor evidence="1 10">
        <name>FAD</name>
        <dbReference type="ChEBI" id="CHEBI:57692"/>
    </cofactor>
</comment>
<dbReference type="PROSITE" id="PS51379">
    <property type="entry name" value="4FE4S_FER_2"/>
    <property type="match status" value="4"/>
</dbReference>
<comment type="caution">
    <text evidence="13">The sequence shown here is derived from an EMBL/GenBank/DDBJ whole genome shotgun (WGS) entry which is preliminary data.</text>
</comment>
<keyword evidence="4 10" id="KW-0285">Flavoprotein</keyword>
<evidence type="ECO:0000256" key="5">
    <source>
        <dbReference type="ARBA" id="ARBA00022723"/>
    </source>
</evidence>
<keyword evidence="6 10" id="KW-0274">FAD</keyword>
<dbReference type="GO" id="GO:0051539">
    <property type="term" value="F:4 iron, 4 sulfur cluster binding"/>
    <property type="evidence" value="ECO:0007669"/>
    <property type="project" value="UniProtKB-UniRule"/>
</dbReference>
<keyword evidence="14" id="KW-1185">Reference proteome</keyword>
<accession>A0A1F2P737</accession>
<evidence type="ECO:0000259" key="11">
    <source>
        <dbReference type="PROSITE" id="PS51379"/>
    </source>
</evidence>
<gene>
    <name evidence="12" type="ORF">ENI32_07430</name>
    <name evidence="13" type="ORF">SBU_000296</name>
</gene>
<dbReference type="AlphaFoldDB" id="A0A1F2P737"/>
<evidence type="ECO:0000256" key="8">
    <source>
        <dbReference type="ARBA" id="ARBA00023004"/>
    </source>
</evidence>
<dbReference type="EC" id="1.8.-.-" evidence="10"/>
<dbReference type="SUPFAM" id="SSF51971">
    <property type="entry name" value="Nucleotide-binding domain"/>
    <property type="match status" value="1"/>
</dbReference>
<evidence type="ECO:0000256" key="9">
    <source>
        <dbReference type="ARBA" id="ARBA00023014"/>
    </source>
</evidence>
<keyword evidence="8 10" id="KW-0408">Iron</keyword>
<dbReference type="InterPro" id="IPR023753">
    <property type="entry name" value="FAD/NAD-binding_dom"/>
</dbReference>
<keyword evidence="9 10" id="KW-0411">Iron-sulfur</keyword>
<protein>
    <recommendedName>
        <fullName evidence="10">CoB--CoM heterodisulfide reductase iron-sulfur subunit A</fullName>
        <ecNumber evidence="10">1.8.-.-</ecNumber>
    </recommendedName>
</protein>
<dbReference type="PANTHER" id="PTHR43498:SF1">
    <property type="entry name" value="COB--COM HETERODISULFIDE REDUCTASE IRON-SULFUR SUBUNIT A"/>
    <property type="match status" value="1"/>
</dbReference>
<dbReference type="UniPathway" id="UPA00647">
    <property type="reaction ID" value="UER00700"/>
</dbReference>
<dbReference type="PANTHER" id="PTHR43498">
    <property type="entry name" value="FERREDOXIN:COB-COM HETERODISULFIDE REDUCTASE SUBUNIT A"/>
    <property type="match status" value="1"/>
</dbReference>
<reference evidence="12" key="2">
    <citation type="journal article" date="2020" name="mSystems">
        <title>Genome- and Community-Level Interaction Insights into Carbon Utilization and Element Cycling Functions of Hydrothermarchaeota in Hydrothermal Sediment.</title>
        <authorList>
            <person name="Zhou Z."/>
            <person name="Liu Y."/>
            <person name="Xu W."/>
            <person name="Pan J."/>
            <person name="Luo Z.H."/>
            <person name="Li M."/>
        </authorList>
    </citation>
    <scope>NUCLEOTIDE SEQUENCE [LARGE SCALE GENOMIC DNA]</scope>
    <source>
        <strain evidence="12">HyVt-386</strain>
    </source>
</reference>
<evidence type="ECO:0000256" key="4">
    <source>
        <dbReference type="ARBA" id="ARBA00022630"/>
    </source>
</evidence>
<evidence type="ECO:0000256" key="1">
    <source>
        <dbReference type="ARBA" id="ARBA00001974"/>
    </source>
</evidence>
<feature type="domain" description="4Fe-4S ferredoxin-type" evidence="11">
    <location>
        <begin position="100"/>
        <end position="130"/>
    </location>
</feature>
<sequence>MSEDKIGAVLVVGAGIAGMQSALDLADSGFKVYLLTEYPSIGGYMAKLDKTFPTNDCAMCIISPKLVDVAGHPNIELLTNCDLLELSGEPGSFKARIRKRTRYVDEEKCTGCGSCISVCPVEILDGFNENLRGTKNIFIPFPQAVPLKATRRKETCMGCGLCKVVCESGAIDFNLTDSEITIDIGSVVLAPGYKTFDPELMKEYRYDHPDVLRSIEFERFLAPTGPTGGHVIKPSTGEEPKSIAWIQCVGSRNERLDRGYCSSVCCTYAIKEAVIAKEHVPDLSCTIFYMDMRTFGKGFEEYYNRAKDEYGIEFIRCRVPSVKVRTDGGLFIRYENEEGEIEEREFDVVVLSVGFQPPDGNRELARILGIDLNKFGFCETGEFTPLETGREGIYVCGAFVEPKDIPETVAQGSGASAKASALISTSRHTQVTEREFPPERDVSGELPRIGVFVCHCGINIASVVDVLAVVEYAKTLPGVVYAENDLYACSQDNQKHIQEVIKEYNLNRVIVASCSPRTHEPLFRNTCREAGLNPYLFEMANIRDQCSWVHMHEPEKATEKAKDLVRMAVAKANMLQPLKTIPIEMNHECMVIGGGIAGMTAASEMTRQGYRVYLIEKEAELGGNLRSIRYSLSGEDPQELLRRMIEEVETNPMIEVMKSTTIDSIEGYIGNFKVNLSRNGEKREIGCGVIIVATGAEEYKPKEYLYGEDERIVTQHEFEELMDEGKLDLSGKTVVMIQCVGSREEERTYCSRVCCATAIKNSIVIKENYPDADVYILYRDIRAYGFKEEYYRRARDLGVIFIRYEKDEKPEVTKDGDLLKVGVVDQLLKEKFIIEPDLLVLSAATIPAADNPRISELLKLPLTEHGFFLEAHAKLRPVDFATDGVFLCGLAHSPKLIGETVSQACAAVSRACTVLSRPFIESEGTIAKVNELICSGCGVCVAACPYEVPELVVNERGALVARINEAKCKGCGVCGCGCPSSAITMNHFMDMQIMAQIDAFGAT</sequence>
<dbReference type="EMBL" id="LYOR01000001">
    <property type="protein sequence ID" value="OFV67003.1"/>
    <property type="molecule type" value="Genomic_DNA"/>
</dbReference>
<dbReference type="InterPro" id="IPR017900">
    <property type="entry name" value="4Fe4S_Fe_S_CS"/>
</dbReference>
<organism evidence="13 14">
    <name type="scientific">Candidatus Syntropharchaeum butanivorans</name>
    <dbReference type="NCBI Taxonomy" id="1839936"/>
    <lineage>
        <taxon>Archaea</taxon>
        <taxon>Methanobacteriati</taxon>
        <taxon>Methanobacteriota</taxon>
        <taxon>Stenosarchaea group</taxon>
        <taxon>Methanomicrobia</taxon>
        <taxon>Methanosarcinales</taxon>
        <taxon>ANME-2 cluster</taxon>
        <taxon>Candidatus Syntropharchaeum</taxon>
    </lineage>
</organism>
<dbReference type="Gene3D" id="3.40.50.720">
    <property type="entry name" value="NAD(P)-binding Rossmann-like Domain"/>
    <property type="match status" value="1"/>
</dbReference>
<dbReference type="STRING" id="1839936.SBU_000296"/>
<dbReference type="InterPro" id="IPR036188">
    <property type="entry name" value="FAD/NAD-bd_sf"/>
</dbReference>
<dbReference type="InterPro" id="IPR039650">
    <property type="entry name" value="HdrA-like"/>
</dbReference>
<proteinExistence type="inferred from homology"/>
<feature type="domain" description="4Fe-4S ferredoxin-type" evidence="11">
    <location>
        <begin position="925"/>
        <end position="954"/>
    </location>
</feature>
<evidence type="ECO:0000256" key="7">
    <source>
        <dbReference type="ARBA" id="ARBA00023002"/>
    </source>
</evidence>
<dbReference type="PRINTS" id="PR00469">
    <property type="entry name" value="PNDRDTASEII"/>
</dbReference>